<evidence type="ECO:0000313" key="4">
    <source>
        <dbReference type="Proteomes" id="UP000230605"/>
    </source>
</evidence>
<evidence type="ECO:0000313" key="3">
    <source>
        <dbReference type="EMBL" id="WPB01640.1"/>
    </source>
</evidence>
<gene>
    <name evidence="2" type="ORF">CB0940_04400</name>
    <name evidence="3" type="ORF">RHO25_006270</name>
</gene>
<keyword evidence="5" id="KW-1185">Reference proteome</keyword>
<proteinExistence type="predicted"/>
<dbReference type="Proteomes" id="UP000230605">
    <property type="component" value="Chromosome 4"/>
</dbReference>
<feature type="chain" id="PRO_5013660274" evidence="1">
    <location>
        <begin position="18"/>
        <end position="256"/>
    </location>
</feature>
<accession>A0A2G5HLU4</accession>
<dbReference type="AlphaFoldDB" id="A0A2G5HLU4"/>
<protein>
    <submittedName>
        <fullName evidence="2">Uncharacterized protein</fullName>
    </submittedName>
</protein>
<dbReference type="EMBL" id="LKMD01000105">
    <property type="protein sequence ID" value="PIA93182.1"/>
    <property type="molecule type" value="Genomic_DNA"/>
</dbReference>
<dbReference type="EMBL" id="CP134187">
    <property type="protein sequence ID" value="WPB01640.1"/>
    <property type="molecule type" value="Genomic_DNA"/>
</dbReference>
<evidence type="ECO:0000256" key="1">
    <source>
        <dbReference type="SAM" id="SignalP"/>
    </source>
</evidence>
<evidence type="ECO:0000313" key="5">
    <source>
        <dbReference type="Proteomes" id="UP001302367"/>
    </source>
</evidence>
<sequence>MLSHALVSLLLAAAAAAAPAQIDPAAIEGLTPGDLLLTEGELAGQILNATAWKDLLAAEGILLETPEVDHDYLNFTAPEAVETSAEPSLKKRQCSKTTSIITDKTERFVDWDVQMSPIVCGSGGPMDVTVTSGFSVANGVTVQGSGSPTFIAGRLSATFGVSFTRTWTTQYSVATKVTINDGECGVIVTNPLTTRRYGRTMEGCPGSFRQIGTWMADDHGSGSYAGVDWISGAITTCRKKQRWAPMTRCHGEGEFK</sequence>
<keyword evidence="1" id="KW-0732">Signal</keyword>
<dbReference type="OrthoDB" id="4831122at2759"/>
<evidence type="ECO:0000313" key="2">
    <source>
        <dbReference type="EMBL" id="PIA93182.1"/>
    </source>
</evidence>
<feature type="signal peptide" evidence="1">
    <location>
        <begin position="1"/>
        <end position="17"/>
    </location>
</feature>
<name>A0A2G5HLU4_CERBT</name>
<organism evidence="2 4">
    <name type="scientific">Cercospora beticola</name>
    <name type="common">Sugarbeet leaf spot fungus</name>
    <dbReference type="NCBI Taxonomy" id="122368"/>
    <lineage>
        <taxon>Eukaryota</taxon>
        <taxon>Fungi</taxon>
        <taxon>Dikarya</taxon>
        <taxon>Ascomycota</taxon>
        <taxon>Pezizomycotina</taxon>
        <taxon>Dothideomycetes</taxon>
        <taxon>Dothideomycetidae</taxon>
        <taxon>Mycosphaerellales</taxon>
        <taxon>Mycosphaerellaceae</taxon>
        <taxon>Cercospora</taxon>
    </lineage>
</organism>
<dbReference type="Proteomes" id="UP001302367">
    <property type="component" value="Chromosome 4"/>
</dbReference>
<reference evidence="3 5" key="2">
    <citation type="submission" date="2023-09" db="EMBL/GenBank/DDBJ databases">
        <title>Complete-Gapless Cercospora beticola genome.</title>
        <authorList>
            <person name="Wyatt N.A."/>
            <person name="Spanner R.E."/>
            <person name="Bolton M.D."/>
        </authorList>
    </citation>
    <scope>NUCLEOTIDE SEQUENCE [LARGE SCALE GENOMIC DNA]</scope>
    <source>
        <strain evidence="3">Cb09-40</strain>
    </source>
</reference>
<reference evidence="2 4" key="1">
    <citation type="submission" date="2015-10" db="EMBL/GenBank/DDBJ databases">
        <title>The cercosporin biosynthetic gene cluster was horizontally transferred to several fungal lineages and shown to be expanded in Cercospora beticola based on microsynteny with recipient genomes.</title>
        <authorList>
            <person name="De Jonge R."/>
            <person name="Ebert M.K."/>
            <person name="Suttle J.C."/>
            <person name="Jurick Ii W.M."/>
            <person name="Secor G.A."/>
            <person name="Thomma B.P."/>
            <person name="Van De Peer Y."/>
            <person name="Bolton M.D."/>
        </authorList>
    </citation>
    <scope>NUCLEOTIDE SEQUENCE [LARGE SCALE GENOMIC DNA]</scope>
    <source>
        <strain evidence="2 4">09-40</strain>
    </source>
</reference>